<proteinExistence type="predicted"/>
<sequence>MIHMERCVADSLEKGWPSDPTSIVIQPVKEHDSVWIPDGEAARCMTCGSTQFNLYKEE</sequence>
<keyword evidence="2" id="KW-1185">Reference proteome</keyword>
<dbReference type="STRING" id="6290.A0A0N4WEZ5"/>
<dbReference type="AlphaFoldDB" id="A0A0N4WEZ5"/>
<accession>A0A0N4WEZ5</accession>
<name>A0A0N4WEZ5_HAEPC</name>
<dbReference type="WBParaSite" id="HPLM_0000924001-mRNA-1">
    <property type="protein sequence ID" value="HPLM_0000924001-mRNA-1"/>
    <property type="gene ID" value="HPLM_0000924001"/>
</dbReference>
<dbReference type="EMBL" id="UZAF01017018">
    <property type="protein sequence ID" value="VDO36934.1"/>
    <property type="molecule type" value="Genomic_DNA"/>
</dbReference>
<organism evidence="3">
    <name type="scientific">Haemonchus placei</name>
    <name type="common">Barber's pole worm</name>
    <dbReference type="NCBI Taxonomy" id="6290"/>
    <lineage>
        <taxon>Eukaryota</taxon>
        <taxon>Metazoa</taxon>
        <taxon>Ecdysozoa</taxon>
        <taxon>Nematoda</taxon>
        <taxon>Chromadorea</taxon>
        <taxon>Rhabditida</taxon>
        <taxon>Rhabditina</taxon>
        <taxon>Rhabditomorpha</taxon>
        <taxon>Strongyloidea</taxon>
        <taxon>Trichostrongylidae</taxon>
        <taxon>Haemonchus</taxon>
    </lineage>
</organism>
<dbReference type="OrthoDB" id="70570at2759"/>
<reference evidence="3" key="1">
    <citation type="submission" date="2017-02" db="UniProtKB">
        <authorList>
            <consortium name="WormBaseParasite"/>
        </authorList>
    </citation>
    <scope>IDENTIFICATION</scope>
</reference>
<dbReference type="OMA" id="ERCVADS"/>
<protein>
    <submittedName>
        <fullName evidence="3">DUF3039 domain-containing protein</fullName>
    </submittedName>
</protein>
<gene>
    <name evidence="1" type="ORF">HPLM_LOCUS9232</name>
</gene>
<evidence type="ECO:0000313" key="2">
    <source>
        <dbReference type="Proteomes" id="UP000268014"/>
    </source>
</evidence>
<evidence type="ECO:0000313" key="1">
    <source>
        <dbReference type="EMBL" id="VDO36934.1"/>
    </source>
</evidence>
<dbReference type="Proteomes" id="UP000268014">
    <property type="component" value="Unassembled WGS sequence"/>
</dbReference>
<reference evidence="1 2" key="2">
    <citation type="submission" date="2018-11" db="EMBL/GenBank/DDBJ databases">
        <authorList>
            <consortium name="Pathogen Informatics"/>
        </authorList>
    </citation>
    <scope>NUCLEOTIDE SEQUENCE [LARGE SCALE GENOMIC DNA]</scope>
    <source>
        <strain evidence="1 2">MHpl1</strain>
    </source>
</reference>
<evidence type="ECO:0000313" key="3">
    <source>
        <dbReference type="WBParaSite" id="HPLM_0000924001-mRNA-1"/>
    </source>
</evidence>